<dbReference type="InterPro" id="IPR050679">
    <property type="entry name" value="Bact_HTH_transcr_reg"/>
</dbReference>
<accession>A0ABX8C5J3</accession>
<evidence type="ECO:0000256" key="4">
    <source>
        <dbReference type="SAM" id="MobiDB-lite"/>
    </source>
</evidence>
<keyword evidence="1" id="KW-0805">Transcription regulation</keyword>
<feature type="domain" description="HTH gntR-type" evidence="5">
    <location>
        <begin position="1"/>
        <end position="59"/>
    </location>
</feature>
<dbReference type="InterPro" id="IPR036388">
    <property type="entry name" value="WH-like_DNA-bd_sf"/>
</dbReference>
<sequence length="62" mass="6331">MHASLRASSYPPGSTLSPENALAGSEGASRSTVRAALQILESEGLVVAKQGRGRVVATSGHR</sequence>
<keyword evidence="3" id="KW-0804">Transcription</keyword>
<dbReference type="PROSITE" id="PS50949">
    <property type="entry name" value="HTH_GNTR"/>
    <property type="match status" value="1"/>
</dbReference>
<dbReference type="Proteomes" id="UP000678016">
    <property type="component" value="Chromosome"/>
</dbReference>
<keyword evidence="7" id="KW-1185">Reference proteome</keyword>
<evidence type="ECO:0000256" key="3">
    <source>
        <dbReference type="ARBA" id="ARBA00023163"/>
    </source>
</evidence>
<proteinExistence type="predicted"/>
<dbReference type="RefSeq" id="WP_212642518.1">
    <property type="nucleotide sequence ID" value="NZ_CP074132.1"/>
</dbReference>
<dbReference type="PANTHER" id="PTHR44846:SF1">
    <property type="entry name" value="MANNOSYL-D-GLYCERATE TRANSPORT_METABOLISM SYSTEM REPRESSOR MNGR-RELATED"/>
    <property type="match status" value="1"/>
</dbReference>
<feature type="region of interest" description="Disordered" evidence="4">
    <location>
        <begin position="1"/>
        <end position="28"/>
    </location>
</feature>
<keyword evidence="2" id="KW-0238">DNA-binding</keyword>
<evidence type="ECO:0000256" key="1">
    <source>
        <dbReference type="ARBA" id="ARBA00023015"/>
    </source>
</evidence>
<dbReference type="PRINTS" id="PR00035">
    <property type="entry name" value="HTHGNTR"/>
</dbReference>
<dbReference type="SMART" id="SM00345">
    <property type="entry name" value="HTH_GNTR"/>
    <property type="match status" value="1"/>
</dbReference>
<dbReference type="SUPFAM" id="SSF46785">
    <property type="entry name" value="Winged helix' DNA-binding domain"/>
    <property type="match status" value="1"/>
</dbReference>
<reference evidence="7" key="1">
    <citation type="submission" date="2021-05" db="EMBL/GenBank/DDBJ databases">
        <title>Direct Submission.</title>
        <authorList>
            <person name="Li K."/>
            <person name="Gao J."/>
        </authorList>
    </citation>
    <scope>NUCLEOTIDE SEQUENCE [LARGE SCALE GENOMIC DNA]</scope>
    <source>
        <strain evidence="7">HDS12</strain>
    </source>
</reference>
<dbReference type="PANTHER" id="PTHR44846">
    <property type="entry name" value="MANNOSYL-D-GLYCERATE TRANSPORT/METABOLISM SYSTEM REPRESSOR MNGR-RELATED"/>
    <property type="match status" value="1"/>
</dbReference>
<evidence type="ECO:0000313" key="7">
    <source>
        <dbReference type="Proteomes" id="UP000678016"/>
    </source>
</evidence>
<organism evidence="6 7">
    <name type="scientific">Nocardiopsis akebiae</name>
    <dbReference type="NCBI Taxonomy" id="2831968"/>
    <lineage>
        <taxon>Bacteria</taxon>
        <taxon>Bacillati</taxon>
        <taxon>Actinomycetota</taxon>
        <taxon>Actinomycetes</taxon>
        <taxon>Streptosporangiales</taxon>
        <taxon>Nocardiopsidaceae</taxon>
        <taxon>Nocardiopsis</taxon>
    </lineage>
</organism>
<dbReference type="Gene3D" id="1.10.10.10">
    <property type="entry name" value="Winged helix-like DNA-binding domain superfamily/Winged helix DNA-binding domain"/>
    <property type="match status" value="1"/>
</dbReference>
<protein>
    <submittedName>
        <fullName evidence="6">Winged helix-turn-helix transcriptional regulator</fullName>
    </submittedName>
</protein>
<dbReference type="CDD" id="cd07377">
    <property type="entry name" value="WHTH_GntR"/>
    <property type="match status" value="1"/>
</dbReference>
<dbReference type="Pfam" id="PF00392">
    <property type="entry name" value="GntR"/>
    <property type="match status" value="1"/>
</dbReference>
<evidence type="ECO:0000259" key="5">
    <source>
        <dbReference type="PROSITE" id="PS50949"/>
    </source>
</evidence>
<evidence type="ECO:0000313" key="6">
    <source>
        <dbReference type="EMBL" id="QUX29685.1"/>
    </source>
</evidence>
<dbReference type="EMBL" id="CP074132">
    <property type="protein sequence ID" value="QUX29685.1"/>
    <property type="molecule type" value="Genomic_DNA"/>
</dbReference>
<dbReference type="InterPro" id="IPR036390">
    <property type="entry name" value="WH_DNA-bd_sf"/>
</dbReference>
<gene>
    <name evidence="6" type="ORF">KGD83_03660</name>
</gene>
<name>A0ABX8C5J3_9ACTN</name>
<dbReference type="InterPro" id="IPR000524">
    <property type="entry name" value="Tscrpt_reg_HTH_GntR"/>
</dbReference>
<evidence type="ECO:0000256" key="2">
    <source>
        <dbReference type="ARBA" id="ARBA00023125"/>
    </source>
</evidence>